<comment type="miscellaneous">
    <text evidence="3">Although this enzyme belongs to the family of MTA phosphorylases based on sequence homology, it has been shown that conserved amino acid substitutions in the substrate binding pocket convert the substrate specificity of this enzyme from 6-aminopurines to 6-oxopurines.</text>
</comment>
<dbReference type="Proteomes" id="UP000277294">
    <property type="component" value="Unassembled WGS sequence"/>
</dbReference>
<name>A0A3P4B7N1_9BURK</name>
<proteinExistence type="inferred from homology"/>
<dbReference type="GO" id="GO:0005829">
    <property type="term" value="C:cytosol"/>
    <property type="evidence" value="ECO:0007669"/>
    <property type="project" value="TreeGrafter"/>
</dbReference>
<evidence type="ECO:0000256" key="2">
    <source>
        <dbReference type="ARBA" id="ARBA00022679"/>
    </source>
</evidence>
<dbReference type="GO" id="GO:0019509">
    <property type="term" value="P:L-methionine salvage from methylthioadenosine"/>
    <property type="evidence" value="ECO:0007669"/>
    <property type="project" value="TreeGrafter"/>
</dbReference>
<gene>
    <name evidence="5" type="ORF">PIGHUM_04392</name>
</gene>
<dbReference type="RefSeq" id="WP_124081875.1">
    <property type="nucleotide sequence ID" value="NZ_UWPJ01000039.1"/>
</dbReference>
<dbReference type="EC" id="2.4.2.1" evidence="3"/>
<keyword evidence="6" id="KW-1185">Reference proteome</keyword>
<feature type="binding site" evidence="3">
    <location>
        <position position="186"/>
    </location>
    <ligand>
        <name>phosphate</name>
        <dbReference type="ChEBI" id="CHEBI:43474"/>
    </ligand>
</feature>
<comment type="catalytic activity">
    <reaction evidence="3">
        <text>a purine D-ribonucleoside + phosphate = a purine nucleobase + alpha-D-ribose 1-phosphate</text>
        <dbReference type="Rhea" id="RHEA:19805"/>
        <dbReference type="ChEBI" id="CHEBI:26386"/>
        <dbReference type="ChEBI" id="CHEBI:43474"/>
        <dbReference type="ChEBI" id="CHEBI:57720"/>
        <dbReference type="ChEBI" id="CHEBI:142355"/>
        <dbReference type="EC" id="2.4.2.1"/>
    </reaction>
</comment>
<dbReference type="UniPathway" id="UPA00606"/>
<comment type="pathway">
    <text evidence="3">Purine metabolism; purine nucleoside salvage.</text>
</comment>
<dbReference type="GO" id="GO:0006166">
    <property type="term" value="P:purine ribonucleoside salvage"/>
    <property type="evidence" value="ECO:0007669"/>
    <property type="project" value="UniProtKB-UniRule"/>
</dbReference>
<evidence type="ECO:0000259" key="4">
    <source>
        <dbReference type="Pfam" id="PF01048"/>
    </source>
</evidence>
<dbReference type="Pfam" id="PF01048">
    <property type="entry name" value="PNP_UDP_1"/>
    <property type="match status" value="1"/>
</dbReference>
<dbReference type="PANTHER" id="PTHR42679">
    <property type="entry name" value="S-METHYL-5'-THIOADENOSINE PHOSPHORYLASE"/>
    <property type="match status" value="1"/>
</dbReference>
<dbReference type="NCBIfam" id="NF006599">
    <property type="entry name" value="PRK09136.1"/>
    <property type="match status" value="1"/>
</dbReference>
<feature type="binding site" evidence="3">
    <location>
        <position position="185"/>
    </location>
    <ligand>
        <name>substrate</name>
    </ligand>
</feature>
<reference evidence="5 6" key="1">
    <citation type="submission" date="2018-10" db="EMBL/GenBank/DDBJ databases">
        <authorList>
            <person name="Criscuolo A."/>
        </authorList>
    </citation>
    <scope>NUCLEOTIDE SEQUENCE [LARGE SCALE GENOMIC DNA]</scope>
    <source>
        <strain evidence="5">DnA1</strain>
    </source>
</reference>
<comment type="similarity">
    <text evidence="3">Belongs to the PNP/MTAP phosphorylase family. MTAP subfamily.</text>
</comment>
<dbReference type="AlphaFoldDB" id="A0A3P4B7N1"/>
<protein>
    <recommendedName>
        <fullName evidence="3">Probable 6-oxopurine nucleoside phosphorylase</fullName>
        <ecNumber evidence="3">2.4.2.1</ecNumber>
    </recommendedName>
    <alternativeName>
        <fullName evidence="3">Purine nucleoside phosphorylase</fullName>
        <shortName evidence="3">PNP</shortName>
    </alternativeName>
</protein>
<comment type="caution">
    <text evidence="3">Lacks conserved residue(s) required for the propagation of feature annotation.</text>
</comment>
<feature type="site" description="Important for substrate specificity" evidence="3">
    <location>
        <position position="167"/>
    </location>
</feature>
<feature type="site" description="Important for substrate specificity" evidence="3">
    <location>
        <position position="223"/>
    </location>
</feature>
<evidence type="ECO:0000313" key="5">
    <source>
        <dbReference type="EMBL" id="VCU72293.1"/>
    </source>
</evidence>
<organism evidence="5 6">
    <name type="scientific">Pigmentiphaga humi</name>
    <dbReference type="NCBI Taxonomy" id="2478468"/>
    <lineage>
        <taxon>Bacteria</taxon>
        <taxon>Pseudomonadati</taxon>
        <taxon>Pseudomonadota</taxon>
        <taxon>Betaproteobacteria</taxon>
        <taxon>Burkholderiales</taxon>
        <taxon>Alcaligenaceae</taxon>
        <taxon>Pigmentiphaga</taxon>
    </lineage>
</organism>
<dbReference type="SUPFAM" id="SSF53167">
    <property type="entry name" value="Purine and uridine phosphorylases"/>
    <property type="match status" value="1"/>
</dbReference>
<dbReference type="CDD" id="cd09010">
    <property type="entry name" value="MTAP_SsMTAPII_like_MTIP"/>
    <property type="match status" value="1"/>
</dbReference>
<keyword evidence="3" id="KW-0660">Purine salvage</keyword>
<dbReference type="OrthoDB" id="1523230at2"/>
<accession>A0A3P4B7N1</accession>
<feature type="binding site" evidence="3">
    <location>
        <begin position="209"/>
        <end position="211"/>
    </location>
    <ligand>
        <name>substrate</name>
    </ligand>
</feature>
<dbReference type="HAMAP" id="MF_01963">
    <property type="entry name" value="MTAP"/>
    <property type="match status" value="1"/>
</dbReference>
<comment type="function">
    <text evidence="3">Purine nucleoside phosphorylase which is highly specific for 6-oxopurine nucleosides. Cleaves guanosine or inosine to respective bases and sugar-1-phosphate molecules. Involved in purine salvage.</text>
</comment>
<dbReference type="InterPro" id="IPR035994">
    <property type="entry name" value="Nucleoside_phosphorylase_sf"/>
</dbReference>
<sequence>MLAIIGGTGLYHLTGMVATHRKVVRTPYGEPSGALTYGRIGEGEEEIVFLARHGYGHTIAPHRINYRANLWALHEVGARRIVSVATVGGISESFVPGTIVVPDQIIDYTTNRDQTFFEGGDQSVVHVDMTQPYSEAMRRELLAAALGCGIAVVDGGVYGCTQGPRLETAAEIRRMGRDGCDMVGMTGMPEAALARELQLDYAALCLVTNAAAGQGASTTEISLGGMRDVVDVSMHEVHRILGAVVGSGCGSRPAGSA</sequence>
<comment type="subunit">
    <text evidence="3">Homohexamer. Dimer of a homotrimer.</text>
</comment>
<keyword evidence="2 3" id="KW-0808">Transferase</keyword>
<evidence type="ECO:0000256" key="3">
    <source>
        <dbReference type="HAMAP-Rule" id="MF_01963"/>
    </source>
</evidence>
<feature type="binding site" evidence="3">
    <location>
        <begin position="52"/>
        <end position="53"/>
    </location>
    <ligand>
        <name>phosphate</name>
        <dbReference type="ChEBI" id="CHEBI:43474"/>
    </ligand>
</feature>
<evidence type="ECO:0000256" key="1">
    <source>
        <dbReference type="ARBA" id="ARBA00022676"/>
    </source>
</evidence>
<evidence type="ECO:0000313" key="6">
    <source>
        <dbReference type="Proteomes" id="UP000277294"/>
    </source>
</evidence>
<dbReference type="Gene3D" id="3.40.50.1580">
    <property type="entry name" value="Nucleoside phosphorylase domain"/>
    <property type="match status" value="1"/>
</dbReference>
<dbReference type="InterPro" id="IPR010044">
    <property type="entry name" value="MTAP"/>
</dbReference>
<dbReference type="PANTHER" id="PTHR42679:SF2">
    <property type="entry name" value="S-METHYL-5'-THIOADENOSINE PHOSPHORYLASE"/>
    <property type="match status" value="1"/>
</dbReference>
<dbReference type="InterPro" id="IPR000845">
    <property type="entry name" value="Nucleoside_phosphorylase_d"/>
</dbReference>
<feature type="domain" description="Nucleoside phosphorylase" evidence="4">
    <location>
        <begin position="2"/>
        <end position="220"/>
    </location>
</feature>
<dbReference type="GO" id="GO:0017061">
    <property type="term" value="F:S-methyl-5-thioadenosine phosphorylase activity"/>
    <property type="evidence" value="ECO:0007669"/>
    <property type="project" value="InterPro"/>
</dbReference>
<keyword evidence="1 3" id="KW-0328">Glycosyltransferase</keyword>
<dbReference type="EMBL" id="UWPJ01000039">
    <property type="protein sequence ID" value="VCU72293.1"/>
    <property type="molecule type" value="Genomic_DNA"/>
</dbReference>
<feature type="binding site" evidence="3">
    <location>
        <position position="8"/>
    </location>
    <ligand>
        <name>phosphate</name>
        <dbReference type="ChEBI" id="CHEBI:43474"/>
    </ligand>
</feature>